<gene>
    <name evidence="1" type="ORF">A374_04279</name>
</gene>
<dbReference type="AlphaFoldDB" id="I8UIN7"/>
<dbReference type="eggNOG" id="ENOG5032YSZ">
    <property type="taxonomic scope" value="Bacteria"/>
</dbReference>
<keyword evidence="2" id="KW-1185">Reference proteome</keyword>
<evidence type="ECO:0000313" key="2">
    <source>
        <dbReference type="Proteomes" id="UP000004080"/>
    </source>
</evidence>
<protein>
    <recommendedName>
        <fullName evidence="3">Ethanolamine utilization protein</fullName>
    </recommendedName>
</protein>
<dbReference type="RefSeq" id="WP_007200955.1">
    <property type="nucleotide sequence ID" value="NZ_AKKV01000020.1"/>
</dbReference>
<dbReference type="EMBL" id="AKKV01000020">
    <property type="protein sequence ID" value="EIT86760.1"/>
    <property type="molecule type" value="Genomic_DNA"/>
</dbReference>
<comment type="caution">
    <text evidence="1">The sequence shown here is derived from an EMBL/GenBank/DDBJ whole genome shotgun (WGS) entry which is preliminary data.</text>
</comment>
<accession>I8UIN7</accession>
<proteinExistence type="predicted"/>
<sequence length="211" mass="23393">MTTSVDATLIATIVQEVLQQLSALPVKPHLYVWGEVEDEGSMNKLTQAIGQRYELTVLSSLQKDLDVKKESDIIFLNCDQDLIVRGALGLTDTAKSKALAEALHQGLQPTLFLSYEDSFKFNGNSAYKAYLHNQKSRLEAFGVSCTTMEQWLHEQQETKVSSSTAVYDAPLLTERAVEAFTEQTLLLAPGTIVTPLARDAARRKEITLSRT</sequence>
<evidence type="ECO:0008006" key="3">
    <source>
        <dbReference type="Google" id="ProtNLM"/>
    </source>
</evidence>
<name>I8UIN7_9BACL</name>
<evidence type="ECO:0000313" key="1">
    <source>
        <dbReference type="EMBL" id="EIT86760.1"/>
    </source>
</evidence>
<dbReference type="STRING" id="1196324.A374_04279"/>
<dbReference type="Proteomes" id="UP000004080">
    <property type="component" value="Unassembled WGS sequence"/>
</dbReference>
<dbReference type="PATRIC" id="fig|1196324.3.peg.869"/>
<reference evidence="1 2" key="1">
    <citation type="journal article" date="2012" name="J. Bacteriol.">
        <title>Genome of Bacillus macauensis ZFHKF-1, a Long-Chain-Forming Bacterium.</title>
        <authorList>
            <person name="Cai L."/>
            <person name="Zhang T."/>
        </authorList>
    </citation>
    <scope>NUCLEOTIDE SEQUENCE [LARGE SCALE GENOMIC DNA]</scope>
    <source>
        <strain evidence="1 2">ZFHKF-1</strain>
    </source>
</reference>
<dbReference type="OrthoDB" id="1706434at2"/>
<organism evidence="1 2">
    <name type="scientific">Fictibacillus macauensis ZFHKF-1</name>
    <dbReference type="NCBI Taxonomy" id="1196324"/>
    <lineage>
        <taxon>Bacteria</taxon>
        <taxon>Bacillati</taxon>
        <taxon>Bacillota</taxon>
        <taxon>Bacilli</taxon>
        <taxon>Bacillales</taxon>
        <taxon>Fictibacillaceae</taxon>
        <taxon>Fictibacillus</taxon>
    </lineage>
</organism>